<dbReference type="AlphaFoldDB" id="A0AA35CM12"/>
<name>A0AA35CM12_9FIRM</name>
<keyword evidence="4" id="KW-1185">Reference proteome</keyword>
<accession>A0AA35CM12</accession>
<evidence type="ECO:0000256" key="2">
    <source>
        <dbReference type="SAM" id="Phobius"/>
    </source>
</evidence>
<feature type="transmembrane region" description="Helical" evidence="2">
    <location>
        <begin position="139"/>
        <end position="162"/>
    </location>
</feature>
<dbReference type="RefSeq" id="WP_264841652.1">
    <property type="nucleotide sequence ID" value="NZ_AP025628.1"/>
</dbReference>
<reference evidence="3" key="1">
    <citation type="submission" date="2022-03" db="EMBL/GenBank/DDBJ databases">
        <title>Complete genome sequence of Caldinitratiruptor microaerophilus.</title>
        <authorList>
            <person name="Mukaiyama R."/>
            <person name="Nishiyama T."/>
            <person name="Ueda K."/>
        </authorList>
    </citation>
    <scope>NUCLEOTIDE SEQUENCE</scope>
    <source>
        <strain evidence="3">JCM 16183</strain>
    </source>
</reference>
<dbReference type="Proteomes" id="UP001163687">
    <property type="component" value="Chromosome"/>
</dbReference>
<feature type="transmembrane region" description="Helical" evidence="2">
    <location>
        <begin position="202"/>
        <end position="221"/>
    </location>
</feature>
<feature type="transmembrane region" description="Helical" evidence="2">
    <location>
        <begin position="6"/>
        <end position="25"/>
    </location>
</feature>
<evidence type="ECO:0000256" key="1">
    <source>
        <dbReference type="SAM" id="MobiDB-lite"/>
    </source>
</evidence>
<dbReference type="EMBL" id="AP025628">
    <property type="protein sequence ID" value="BDG60969.1"/>
    <property type="molecule type" value="Genomic_DNA"/>
</dbReference>
<feature type="transmembrane region" description="Helical" evidence="2">
    <location>
        <begin position="174"/>
        <end position="196"/>
    </location>
</feature>
<protein>
    <submittedName>
        <fullName evidence="3">Uncharacterized protein</fullName>
    </submittedName>
</protein>
<keyword evidence="2" id="KW-0472">Membrane</keyword>
<dbReference type="KEGG" id="cmic:caldi_20590"/>
<feature type="region of interest" description="Disordered" evidence="1">
    <location>
        <begin position="229"/>
        <end position="255"/>
    </location>
</feature>
<organism evidence="3 4">
    <name type="scientific">Caldinitratiruptor microaerophilus</name>
    <dbReference type="NCBI Taxonomy" id="671077"/>
    <lineage>
        <taxon>Bacteria</taxon>
        <taxon>Bacillati</taxon>
        <taxon>Bacillota</taxon>
        <taxon>Clostridia</taxon>
        <taxon>Eubacteriales</taxon>
        <taxon>Symbiobacteriaceae</taxon>
        <taxon>Caldinitratiruptor</taxon>
    </lineage>
</organism>
<proteinExistence type="predicted"/>
<keyword evidence="2" id="KW-1133">Transmembrane helix</keyword>
<evidence type="ECO:0000313" key="3">
    <source>
        <dbReference type="EMBL" id="BDG60969.1"/>
    </source>
</evidence>
<feature type="transmembrane region" description="Helical" evidence="2">
    <location>
        <begin position="92"/>
        <end position="109"/>
    </location>
</feature>
<feature type="compositionally biased region" description="Basic and acidic residues" evidence="1">
    <location>
        <begin position="231"/>
        <end position="255"/>
    </location>
</feature>
<feature type="transmembrane region" description="Helical" evidence="2">
    <location>
        <begin position="64"/>
        <end position="85"/>
    </location>
</feature>
<gene>
    <name evidence="3" type="ORF">caldi_20590</name>
</gene>
<sequence>MQYLYPAVVAAVSFAFAALVLRQYVHRRRPQQAVWALSLFLSGVGAVAFILSTVWLSLAWFRVYYLTGALLMAALLGQGSLYMALPRRVAGGLLWALVALGAVGAYVIFRAPADLQALRQVAATGAGAGVHVLDLGPGLAVLILMNTYGTVGVFGVALWSAWRVLRRRSPGRLLLGNALIAGGTLINAAAGTMARVLQGSGAFWVTLAAGTVVLFAGFLAMPGSALAQRPDVAREGSGRPRRDAARRPGDEVGSP</sequence>
<keyword evidence="2" id="KW-0812">Transmembrane</keyword>
<feature type="transmembrane region" description="Helical" evidence="2">
    <location>
        <begin position="37"/>
        <end position="58"/>
    </location>
</feature>
<evidence type="ECO:0000313" key="4">
    <source>
        <dbReference type="Proteomes" id="UP001163687"/>
    </source>
</evidence>